<dbReference type="Pfam" id="PF02854">
    <property type="entry name" value="MIF4G"/>
    <property type="match status" value="2"/>
</dbReference>
<dbReference type="GO" id="GO:0016281">
    <property type="term" value="C:eukaryotic translation initiation factor 4F complex"/>
    <property type="evidence" value="ECO:0007669"/>
    <property type="project" value="TreeGrafter"/>
</dbReference>
<feature type="compositionally biased region" description="Basic and acidic residues" evidence="5">
    <location>
        <begin position="493"/>
        <end position="503"/>
    </location>
</feature>
<feature type="domain" description="MI" evidence="6">
    <location>
        <begin position="1152"/>
        <end position="1276"/>
    </location>
</feature>
<dbReference type="InterPro" id="IPR003890">
    <property type="entry name" value="MIF4G-like_typ-3"/>
</dbReference>
<evidence type="ECO:0000256" key="3">
    <source>
        <dbReference type="ARBA" id="ARBA00022917"/>
    </source>
</evidence>
<dbReference type="InParanoid" id="T0RLM9"/>
<dbReference type="SMART" id="SM00544">
    <property type="entry name" value="MA3"/>
    <property type="match status" value="2"/>
</dbReference>
<evidence type="ECO:0000313" key="8">
    <source>
        <dbReference type="Proteomes" id="UP000030762"/>
    </source>
</evidence>
<dbReference type="InterPro" id="IPR016024">
    <property type="entry name" value="ARM-type_fold"/>
</dbReference>
<reference evidence="7 8" key="1">
    <citation type="submission" date="2012-04" db="EMBL/GenBank/DDBJ databases">
        <title>The Genome Sequence of Saprolegnia declina VS20.</title>
        <authorList>
            <consortium name="The Broad Institute Genome Sequencing Platform"/>
            <person name="Russ C."/>
            <person name="Nusbaum C."/>
            <person name="Tyler B."/>
            <person name="van West P."/>
            <person name="Dieguez-Uribeondo J."/>
            <person name="de Bruijn I."/>
            <person name="Tripathy S."/>
            <person name="Jiang R."/>
            <person name="Young S.K."/>
            <person name="Zeng Q."/>
            <person name="Gargeya S."/>
            <person name="Fitzgerald M."/>
            <person name="Haas B."/>
            <person name="Abouelleil A."/>
            <person name="Alvarado L."/>
            <person name="Arachchi H.M."/>
            <person name="Berlin A."/>
            <person name="Chapman S.B."/>
            <person name="Goldberg J."/>
            <person name="Griggs A."/>
            <person name="Gujja S."/>
            <person name="Hansen M."/>
            <person name="Howarth C."/>
            <person name="Imamovic A."/>
            <person name="Larimer J."/>
            <person name="McCowen C."/>
            <person name="Montmayeur A."/>
            <person name="Murphy C."/>
            <person name="Neiman D."/>
            <person name="Pearson M."/>
            <person name="Priest M."/>
            <person name="Roberts A."/>
            <person name="Saif S."/>
            <person name="Shea T."/>
            <person name="Sisk P."/>
            <person name="Sykes S."/>
            <person name="Wortman J."/>
            <person name="Nusbaum C."/>
            <person name="Birren B."/>
        </authorList>
    </citation>
    <scope>NUCLEOTIDE SEQUENCE [LARGE SCALE GENOMIC DNA]</scope>
    <source>
        <strain evidence="7 8">VS20</strain>
    </source>
</reference>
<sequence length="1333" mass="146589">MAANRPKFKSSLAASLATDGNEKDHAPSGRGKSSGRDRPAKQPSMDEHDAPKTHEARTKKRMVYAPKKDVTKEATPSEAPPTKFRSSLMASVDTVTEPKAVAVASEPSPPAKTPFKSSLIVAAGNDDSSAPKTHRHDEKTYREAKPRFKSSLHATLQEAEAKPARNDGPRSSFKKRDVSIERQPRDRTVTLERQSSQASSHDGKKPSILSRVGPKHTSTDDPRGLSRSSSRSSMDDAPPREARRDRSNSGKRDSDSSRRNIESHAPPPPAPLARKTSFESRGPALHRQASAGPAVQRPAQAPSPEVRKVTLTRTVTDEQPQYATLRERLQARGAMSVEKPRSSFAASSFDKPRSVEKPRGESLSEKEKRTNDYYAKLQKETAPKPSAPVFKSSLMQSMKSSLSSSLALSIAREPTKPLEKMRYSYLELLSYKREYPKPADLTADMTVITMPASPRALARSAKGSFASRDRSSLRRGTASQRPSASHGNNAGNGRRERERDYGGKKGGKGRRGGRDVAPPPLLDGPYEPFVKSEKRWVPSKEKVVVIDDSVAATVKTLLNKLTRELFEKLTLSFCEIPLTSFGVLRTIVRMIMEKALDEPNFAEVYADLCARLHAHTLANGAYKFLHPVQHATSKSWLWTAISSPSFPPFYGPYESVDACVAAPPSSDPPVAVDELNVPSFYCNDTHLFAICTKRAGAGYFVSAKTRDSLTEDELLLGNFPSADAAMKAAVKCTTFKRLLVTRCQDEFDKWNVADKTVAPTTEEEKHRAALVAKRAKARMLGNMRFIGELFKVELLAENVVQTCLLKLLGLRLVTTETQGIALQTLRMPDEEELEALCKMLATVGKKFDHDGVKTVMNGIIVRLVELSETPSLPSRTRFLLKDLLETRDYQWVPRRKELQQKTLDEVRKEAEKLQRLGKNAQHDDLVGKRKKTANSSEKLAKQNSTLLLRAPAPLSPAAASSRIKGIVKEYLASHDLDETRACLRELPRDVHVSFIDTALTYALEGKDHERSAAVDMLASLYETLDLGATEMQSALLNTLEFLDDLRIDIPMVHESLAAVLGRLILAGCFGLSWLQSVVGHLVDSGLAGLLLAEVLSVIEEETSLESVVAMIAREELSVVAFLPDGASVDAFLKEQEIDMYFYDDEEDEDDEELWARLTPIVDEYLVVGDIAEVETCLHELAAHEKLHMTLVKLVLNMLCECKSSQRAQLVTVLRDLHGRGTLPTADLQAALAWWLVSIFEDVEIDVPQAASYVAPVPAFLVAAGAIPLAWLTTTLRPLVESGLAAKLVQATCAEIETSLGHEATVALVQASAVALKDVATLPAHVDKVAPWFA</sequence>
<name>T0RLM9_SAPDV</name>
<feature type="coiled-coil region" evidence="4">
    <location>
        <begin position="896"/>
        <end position="923"/>
    </location>
</feature>
<dbReference type="InterPro" id="IPR003891">
    <property type="entry name" value="Initiation_fac_eIF4g_MI"/>
</dbReference>
<evidence type="ECO:0000256" key="2">
    <source>
        <dbReference type="ARBA" id="ARBA00022540"/>
    </source>
</evidence>
<keyword evidence="3" id="KW-0648">Protein biosynthesis</keyword>
<protein>
    <recommendedName>
        <fullName evidence="6">MI domain-containing protein</fullName>
    </recommendedName>
</protein>
<feature type="region of interest" description="Disordered" evidence="5">
    <location>
        <begin position="455"/>
        <end position="526"/>
    </location>
</feature>
<evidence type="ECO:0000256" key="5">
    <source>
        <dbReference type="SAM" id="MobiDB-lite"/>
    </source>
</evidence>
<proteinExistence type="inferred from homology"/>
<dbReference type="RefSeq" id="XP_008613341.1">
    <property type="nucleotide sequence ID" value="XM_008615119.1"/>
</dbReference>
<dbReference type="GeneID" id="19949929"/>
<dbReference type="EMBL" id="JH767160">
    <property type="protein sequence ID" value="EQC33218.1"/>
    <property type="molecule type" value="Genomic_DNA"/>
</dbReference>
<dbReference type="OMA" id="PDRWRHF"/>
<dbReference type="OrthoDB" id="514777at2759"/>
<dbReference type="VEuPathDB" id="FungiDB:SDRG_09202"/>
<feature type="compositionally biased region" description="Basic and acidic residues" evidence="5">
    <location>
        <begin position="135"/>
        <end position="146"/>
    </location>
</feature>
<feature type="compositionally biased region" description="Basic and acidic residues" evidence="5">
    <location>
        <begin position="350"/>
        <end position="370"/>
    </location>
</feature>
<dbReference type="SMART" id="SM00543">
    <property type="entry name" value="MIF4G"/>
    <property type="match status" value="1"/>
</dbReference>
<organism evidence="7 8">
    <name type="scientific">Saprolegnia diclina (strain VS20)</name>
    <dbReference type="NCBI Taxonomy" id="1156394"/>
    <lineage>
        <taxon>Eukaryota</taxon>
        <taxon>Sar</taxon>
        <taxon>Stramenopiles</taxon>
        <taxon>Oomycota</taxon>
        <taxon>Saprolegniomycetes</taxon>
        <taxon>Saprolegniales</taxon>
        <taxon>Saprolegniaceae</taxon>
        <taxon>Saprolegnia</taxon>
    </lineage>
</organism>
<dbReference type="Pfam" id="PF02847">
    <property type="entry name" value="MA3"/>
    <property type="match status" value="2"/>
</dbReference>
<keyword evidence="2" id="KW-0396">Initiation factor</keyword>
<keyword evidence="4" id="KW-0175">Coiled coil</keyword>
<feature type="compositionally biased region" description="Basic and acidic residues" evidence="5">
    <location>
        <begin position="233"/>
        <end position="262"/>
    </location>
</feature>
<evidence type="ECO:0000256" key="4">
    <source>
        <dbReference type="SAM" id="Coils"/>
    </source>
</evidence>
<feature type="compositionally biased region" description="Polar residues" evidence="5">
    <location>
        <begin position="191"/>
        <end position="200"/>
    </location>
</feature>
<dbReference type="GO" id="GO:0003743">
    <property type="term" value="F:translation initiation factor activity"/>
    <property type="evidence" value="ECO:0007669"/>
    <property type="project" value="UniProtKB-KW"/>
</dbReference>
<evidence type="ECO:0000313" key="7">
    <source>
        <dbReference type="EMBL" id="EQC33218.1"/>
    </source>
</evidence>
<feature type="domain" description="MI" evidence="6">
    <location>
        <begin position="958"/>
        <end position="1079"/>
    </location>
</feature>
<dbReference type="Proteomes" id="UP000030762">
    <property type="component" value="Unassembled WGS sequence"/>
</dbReference>
<evidence type="ECO:0000256" key="1">
    <source>
        <dbReference type="ARBA" id="ARBA00005775"/>
    </source>
</evidence>
<dbReference type="Gene3D" id="1.25.40.180">
    <property type="match status" value="4"/>
</dbReference>
<dbReference type="GO" id="GO:0003729">
    <property type="term" value="F:mRNA binding"/>
    <property type="evidence" value="ECO:0007669"/>
    <property type="project" value="TreeGrafter"/>
</dbReference>
<dbReference type="PROSITE" id="PS51366">
    <property type="entry name" value="MI"/>
    <property type="match status" value="2"/>
</dbReference>
<feature type="compositionally biased region" description="Basic and acidic residues" evidence="5">
    <location>
        <begin position="34"/>
        <end position="56"/>
    </location>
</feature>
<dbReference type="PANTHER" id="PTHR23253:SF9">
    <property type="entry name" value="EUKARYOTIC TRANSLATION INITIATION FACTOR 4 GAMMA 2"/>
    <property type="match status" value="1"/>
</dbReference>
<feature type="compositionally biased region" description="Polar residues" evidence="5">
    <location>
        <begin position="311"/>
        <end position="322"/>
    </location>
</feature>
<gene>
    <name evidence="7" type="ORF">SDRG_09202</name>
</gene>
<evidence type="ECO:0000259" key="6">
    <source>
        <dbReference type="PROSITE" id="PS51366"/>
    </source>
</evidence>
<dbReference type="SUPFAM" id="SSF48371">
    <property type="entry name" value="ARM repeat"/>
    <property type="match status" value="4"/>
</dbReference>
<feature type="compositionally biased region" description="Polar residues" evidence="5">
    <location>
        <begin position="477"/>
        <end position="486"/>
    </location>
</feature>
<feature type="region of interest" description="Disordered" evidence="5">
    <location>
        <begin position="1"/>
        <end position="370"/>
    </location>
</feature>
<dbReference type="STRING" id="1156394.T0RLM9"/>
<feature type="compositionally biased region" description="Basic and acidic residues" evidence="5">
    <location>
        <begin position="159"/>
        <end position="190"/>
    </location>
</feature>
<keyword evidence="8" id="KW-1185">Reference proteome</keyword>
<dbReference type="PANTHER" id="PTHR23253">
    <property type="entry name" value="EUKARYOTIC TRANSLATION INITIATION FACTOR 4 GAMMA"/>
    <property type="match status" value="1"/>
</dbReference>
<accession>T0RLM9</accession>
<comment type="similarity">
    <text evidence="1">Belongs to the eukaryotic initiation factor 4G family.</text>
</comment>
<dbReference type="eggNOG" id="KOG0401">
    <property type="taxonomic scope" value="Eukaryota"/>
</dbReference>